<keyword evidence="2" id="KW-1185">Reference proteome</keyword>
<gene>
    <name evidence="1" type="ORF">T03_2779</name>
</gene>
<dbReference type="AlphaFoldDB" id="A0A0V1C7Z8"/>
<comment type="caution">
    <text evidence="1">The sequence shown here is derived from an EMBL/GenBank/DDBJ whole genome shotgun (WGS) entry which is preliminary data.</text>
</comment>
<protein>
    <submittedName>
        <fullName evidence="1">Uncharacterized protein</fullName>
    </submittedName>
</protein>
<sequence length="59" mass="6213">MTTSSNFRDTNVSIKKCNHCYDVAASSGGPTPARAQGRYALRSRGCSPVALGLRPKEGA</sequence>
<evidence type="ECO:0000313" key="2">
    <source>
        <dbReference type="Proteomes" id="UP000054653"/>
    </source>
</evidence>
<name>A0A0V1C7Z8_TRIBR</name>
<dbReference type="EMBL" id="JYDI01000372">
    <property type="protein sequence ID" value="KRY45360.1"/>
    <property type="molecule type" value="Genomic_DNA"/>
</dbReference>
<reference evidence="1 2" key="1">
    <citation type="submission" date="2015-01" db="EMBL/GenBank/DDBJ databases">
        <title>Evolution of Trichinella species and genotypes.</title>
        <authorList>
            <person name="Korhonen P.K."/>
            <person name="Edoardo P."/>
            <person name="Giuseppe L.R."/>
            <person name="Gasser R.B."/>
        </authorList>
    </citation>
    <scope>NUCLEOTIDE SEQUENCE [LARGE SCALE GENOMIC DNA]</scope>
    <source>
        <strain evidence="1">ISS120</strain>
    </source>
</reference>
<evidence type="ECO:0000313" key="1">
    <source>
        <dbReference type="EMBL" id="KRY45360.1"/>
    </source>
</evidence>
<proteinExistence type="predicted"/>
<accession>A0A0V1C7Z8</accession>
<organism evidence="1 2">
    <name type="scientific">Trichinella britovi</name>
    <name type="common">Parasitic roundworm</name>
    <dbReference type="NCBI Taxonomy" id="45882"/>
    <lineage>
        <taxon>Eukaryota</taxon>
        <taxon>Metazoa</taxon>
        <taxon>Ecdysozoa</taxon>
        <taxon>Nematoda</taxon>
        <taxon>Enoplea</taxon>
        <taxon>Dorylaimia</taxon>
        <taxon>Trichinellida</taxon>
        <taxon>Trichinellidae</taxon>
        <taxon>Trichinella</taxon>
    </lineage>
</organism>
<dbReference type="Proteomes" id="UP000054653">
    <property type="component" value="Unassembled WGS sequence"/>
</dbReference>